<sequence length="186" mass="21179">MGALLTDMLQRAQRSRRVVSIQSSGGMFLGYVLSHNPEMLVLRTITRQGLLTGVRTLSVGSISQVHFDDKYVRLIEFKEHNPEIVYALPAAPDGLENQYLTVPALLQRAKEVRQLVQLETHADNDLYGYIERVAEDELLVEVYTQFGEPDGHTVLDLDSVRSVIWSDEDTRTIELIIRQQREKEGK</sequence>
<dbReference type="EMBL" id="FYEW01000001">
    <property type="protein sequence ID" value="SNC64554.1"/>
    <property type="molecule type" value="Genomic_DNA"/>
</dbReference>
<name>A0A212TFD7_9BACT</name>
<protein>
    <submittedName>
        <fullName evidence="1">Uncharacterized protein</fullName>
    </submittedName>
</protein>
<evidence type="ECO:0000313" key="2">
    <source>
        <dbReference type="Proteomes" id="UP000198131"/>
    </source>
</evidence>
<dbReference type="Proteomes" id="UP000198131">
    <property type="component" value="Unassembled WGS sequence"/>
</dbReference>
<dbReference type="RefSeq" id="WP_141106458.1">
    <property type="nucleotide sequence ID" value="NZ_FYEW01000001.1"/>
</dbReference>
<dbReference type="AlphaFoldDB" id="A0A212TFD7"/>
<proteinExistence type="predicted"/>
<dbReference type="OrthoDB" id="875757at2"/>
<accession>A0A212TFD7</accession>
<evidence type="ECO:0000313" key="1">
    <source>
        <dbReference type="EMBL" id="SNC64554.1"/>
    </source>
</evidence>
<gene>
    <name evidence="1" type="ORF">SAMN06265337_1103</name>
</gene>
<organism evidence="1 2">
    <name type="scientific">Hymenobacter gelipurpurascens</name>
    <dbReference type="NCBI Taxonomy" id="89968"/>
    <lineage>
        <taxon>Bacteria</taxon>
        <taxon>Pseudomonadati</taxon>
        <taxon>Bacteroidota</taxon>
        <taxon>Cytophagia</taxon>
        <taxon>Cytophagales</taxon>
        <taxon>Hymenobacteraceae</taxon>
        <taxon>Hymenobacter</taxon>
    </lineage>
</organism>
<keyword evidence="2" id="KW-1185">Reference proteome</keyword>
<reference evidence="2" key="1">
    <citation type="submission" date="2017-06" db="EMBL/GenBank/DDBJ databases">
        <authorList>
            <person name="Varghese N."/>
            <person name="Submissions S."/>
        </authorList>
    </citation>
    <scope>NUCLEOTIDE SEQUENCE [LARGE SCALE GENOMIC DNA]</scope>
    <source>
        <strain evidence="2">DSM 11116</strain>
    </source>
</reference>